<evidence type="ECO:0000256" key="2">
    <source>
        <dbReference type="ARBA" id="ARBA00022723"/>
    </source>
</evidence>
<evidence type="ECO:0000259" key="5">
    <source>
        <dbReference type="Pfam" id="PF00107"/>
    </source>
</evidence>
<dbReference type="Proteomes" id="UP001549031">
    <property type="component" value="Unassembled WGS sequence"/>
</dbReference>
<evidence type="ECO:0000256" key="1">
    <source>
        <dbReference type="ARBA" id="ARBA00001947"/>
    </source>
</evidence>
<keyword evidence="4" id="KW-0560">Oxidoreductase</keyword>
<evidence type="ECO:0000256" key="3">
    <source>
        <dbReference type="ARBA" id="ARBA00022833"/>
    </source>
</evidence>
<evidence type="ECO:0000256" key="4">
    <source>
        <dbReference type="ARBA" id="ARBA00023002"/>
    </source>
</evidence>
<dbReference type="PANTHER" id="PTHR42940">
    <property type="entry name" value="ALCOHOL DEHYDROGENASE 1-RELATED"/>
    <property type="match status" value="1"/>
</dbReference>
<proteinExistence type="predicted"/>
<comment type="cofactor">
    <cofactor evidence="1">
        <name>Zn(2+)</name>
        <dbReference type="ChEBI" id="CHEBI:29105"/>
    </cofactor>
</comment>
<evidence type="ECO:0000313" key="7">
    <source>
        <dbReference type="Proteomes" id="UP001549031"/>
    </source>
</evidence>
<dbReference type="Pfam" id="PF00107">
    <property type="entry name" value="ADH_zinc_N"/>
    <property type="match status" value="1"/>
</dbReference>
<dbReference type="SUPFAM" id="SSF51735">
    <property type="entry name" value="NAD(P)-binding Rossmann-fold domains"/>
    <property type="match status" value="1"/>
</dbReference>
<keyword evidence="3" id="KW-0862">Zinc</keyword>
<organism evidence="6 7">
    <name type="scientific">Pseudorhizobium tarimense</name>
    <dbReference type="NCBI Taxonomy" id="1079109"/>
    <lineage>
        <taxon>Bacteria</taxon>
        <taxon>Pseudomonadati</taxon>
        <taxon>Pseudomonadota</taxon>
        <taxon>Alphaproteobacteria</taxon>
        <taxon>Hyphomicrobiales</taxon>
        <taxon>Rhizobiaceae</taxon>
        <taxon>Rhizobium/Agrobacterium group</taxon>
        <taxon>Pseudorhizobium</taxon>
    </lineage>
</organism>
<reference evidence="6 7" key="1">
    <citation type="submission" date="2024-06" db="EMBL/GenBank/DDBJ databases">
        <title>Genomic Encyclopedia of Type Strains, Phase IV (KMG-IV): sequencing the most valuable type-strain genomes for metagenomic binning, comparative biology and taxonomic classification.</title>
        <authorList>
            <person name="Goeker M."/>
        </authorList>
    </citation>
    <scope>NUCLEOTIDE SEQUENCE [LARGE SCALE GENOMIC DNA]</scope>
    <source>
        <strain evidence="6 7">DSM 105042</strain>
    </source>
</reference>
<dbReference type="Gene3D" id="3.40.50.720">
    <property type="entry name" value="NAD(P)-binding Rossmann-like Domain"/>
    <property type="match status" value="1"/>
</dbReference>
<sequence length="109" mass="11437">MGGDLGHRRPRPYGVQYAKAMGMHVVAADIFDDKLELAKKLDADMLVDGKAPDAVEQVQKAIGGVHGALVMGVSPEAMEQACGFLRSKGTMSLVGLPPGYISLPVFGPS</sequence>
<feature type="domain" description="Alcohol dehydrogenase-like C-terminal" evidence="5">
    <location>
        <begin position="14"/>
        <end position="105"/>
    </location>
</feature>
<dbReference type="InterPro" id="IPR036291">
    <property type="entry name" value="NAD(P)-bd_dom_sf"/>
</dbReference>
<keyword evidence="7" id="KW-1185">Reference proteome</keyword>
<evidence type="ECO:0000313" key="6">
    <source>
        <dbReference type="EMBL" id="MET3584336.1"/>
    </source>
</evidence>
<name>A0ABV2H1D5_9HYPH</name>
<keyword evidence="2" id="KW-0479">Metal-binding</keyword>
<dbReference type="InterPro" id="IPR013149">
    <property type="entry name" value="ADH-like_C"/>
</dbReference>
<dbReference type="PANTHER" id="PTHR42940:SF8">
    <property type="entry name" value="VACUOLAR PROTEIN SORTING-ASSOCIATED PROTEIN 11"/>
    <property type="match status" value="1"/>
</dbReference>
<dbReference type="EMBL" id="JBEPLJ010000001">
    <property type="protein sequence ID" value="MET3584336.1"/>
    <property type="molecule type" value="Genomic_DNA"/>
</dbReference>
<gene>
    <name evidence="6" type="ORF">ABID21_000428</name>
</gene>
<accession>A0ABV2H1D5</accession>
<comment type="caution">
    <text evidence="6">The sequence shown here is derived from an EMBL/GenBank/DDBJ whole genome shotgun (WGS) entry which is preliminary data.</text>
</comment>
<protein>
    <submittedName>
        <fullName evidence="6">D-arabinose 1-dehydrogenase-like Zn-dependent alcohol dehydrogenase</fullName>
    </submittedName>
</protein>